<feature type="transmembrane region" description="Helical" evidence="2">
    <location>
        <begin position="207"/>
        <end position="227"/>
    </location>
</feature>
<dbReference type="KEGG" id="rdp:RD2015_4772"/>
<dbReference type="AlphaFoldDB" id="A0A0U3MXS2"/>
<dbReference type="Proteomes" id="UP000060699">
    <property type="component" value="Chromosome"/>
</dbReference>
<dbReference type="OrthoDB" id="345222at2"/>
<feature type="transmembrane region" description="Helical" evidence="2">
    <location>
        <begin position="110"/>
        <end position="131"/>
    </location>
</feature>
<keyword evidence="4" id="KW-1185">Reference proteome</keyword>
<dbReference type="STRING" id="76731.RD2015_4772"/>
<keyword evidence="2" id="KW-0812">Transmembrane</keyword>
<feature type="region of interest" description="Disordered" evidence="1">
    <location>
        <begin position="243"/>
        <end position="284"/>
    </location>
</feature>
<dbReference type="Pfam" id="PF01650">
    <property type="entry name" value="Peptidase_C13"/>
    <property type="match status" value="1"/>
</dbReference>
<feature type="compositionally biased region" description="Low complexity" evidence="1">
    <location>
        <begin position="243"/>
        <end position="273"/>
    </location>
</feature>
<dbReference type="GO" id="GO:0006508">
    <property type="term" value="P:proteolysis"/>
    <property type="evidence" value="ECO:0007669"/>
    <property type="project" value="InterPro"/>
</dbReference>
<feature type="transmembrane region" description="Helical" evidence="2">
    <location>
        <begin position="179"/>
        <end position="195"/>
    </location>
</feature>
<sequence>MTENENTRAEATSAQTAPADSAAAPMPDVNAPGTRQEAVAPDPHMRPFSHAARDWLKVGVRVLTFRKPDWSGLQVHPIAVLALLALSYLMTMGSQRGMMTGPVHFYPKAWLAGWATYGIVLWTCWVVSRSASKRESAPPTPSVLFMAMLVSDLMALLPVSVLLVSLHRWVKPMPEWPDVLRGAVYLGTTAWWILIQIRMLIGVAGSWLVRGAVVVLLPLSFLISQQWQPAIFWWKQPATSNSSVSSTSSASSTSSVASTSSESSKSSKASESSESGESDESSYQGLTLDDEVVFGQPELLARTLKAVQPPRPGQVNLYSITYAPYASQDVFMKESRVVTETLEKRFGAQGHTVELVLNPATGTTLPWAVPLALRKSIQHMADVMDRDRDVLFLHLTSHGARSGELAVDAWPMESAPVTPVLLKQWLDEAGIRWRVISISACYSGSWIDALVSKETLVMTAADADHTSYGCGSRSPLTFFGQAMYVDALAKTWSFEEAHAQARKLIATREKEAGKTDGYSNPQLRMGTAIRPVLERLAAQQASLAKQ</sequence>
<evidence type="ECO:0000256" key="1">
    <source>
        <dbReference type="SAM" id="MobiDB-lite"/>
    </source>
</evidence>
<protein>
    <submittedName>
        <fullName evidence="3">Peptidase C13 family protein</fullName>
    </submittedName>
</protein>
<proteinExistence type="predicted"/>
<dbReference type="GO" id="GO:0008233">
    <property type="term" value="F:peptidase activity"/>
    <property type="evidence" value="ECO:0007669"/>
    <property type="project" value="InterPro"/>
</dbReference>
<feature type="transmembrane region" description="Helical" evidence="2">
    <location>
        <begin position="143"/>
        <end position="167"/>
    </location>
</feature>
<keyword evidence="2" id="KW-1133">Transmembrane helix</keyword>
<dbReference type="EMBL" id="CP013729">
    <property type="protein sequence ID" value="ALV09210.1"/>
    <property type="molecule type" value="Genomic_DNA"/>
</dbReference>
<feature type="region of interest" description="Disordered" evidence="1">
    <location>
        <begin position="1"/>
        <end position="44"/>
    </location>
</feature>
<dbReference type="Gene3D" id="3.40.50.1460">
    <property type="match status" value="1"/>
</dbReference>
<feature type="compositionally biased region" description="Low complexity" evidence="1">
    <location>
        <begin position="11"/>
        <end position="25"/>
    </location>
</feature>
<organism evidence="3 4">
    <name type="scientific">Roseateles depolymerans</name>
    <dbReference type="NCBI Taxonomy" id="76731"/>
    <lineage>
        <taxon>Bacteria</taxon>
        <taxon>Pseudomonadati</taxon>
        <taxon>Pseudomonadota</taxon>
        <taxon>Betaproteobacteria</taxon>
        <taxon>Burkholderiales</taxon>
        <taxon>Sphaerotilaceae</taxon>
        <taxon>Roseateles</taxon>
    </lineage>
</organism>
<keyword evidence="2" id="KW-0472">Membrane</keyword>
<dbReference type="RefSeq" id="WP_058937023.1">
    <property type="nucleotide sequence ID" value="NZ_CP013729.1"/>
</dbReference>
<dbReference type="InterPro" id="IPR001096">
    <property type="entry name" value="Peptidase_C13"/>
</dbReference>
<feature type="transmembrane region" description="Helical" evidence="2">
    <location>
        <begin position="70"/>
        <end position="90"/>
    </location>
</feature>
<accession>A0A0U3MXS2</accession>
<reference evidence="3 4" key="1">
    <citation type="submission" date="2015-12" db="EMBL/GenBank/DDBJ databases">
        <title>Complete genome of Roseateles depolymerans KCTC 42856.</title>
        <authorList>
            <person name="Kim K.M."/>
        </authorList>
    </citation>
    <scope>NUCLEOTIDE SEQUENCE [LARGE SCALE GENOMIC DNA]</scope>
    <source>
        <strain evidence="3 4">KCTC 42856</strain>
    </source>
</reference>
<gene>
    <name evidence="3" type="ORF">RD2015_4772</name>
</gene>
<name>A0A0U3MXS2_9BURK</name>
<evidence type="ECO:0000313" key="3">
    <source>
        <dbReference type="EMBL" id="ALV09210.1"/>
    </source>
</evidence>
<evidence type="ECO:0000313" key="4">
    <source>
        <dbReference type="Proteomes" id="UP000060699"/>
    </source>
</evidence>
<evidence type="ECO:0000256" key="2">
    <source>
        <dbReference type="SAM" id="Phobius"/>
    </source>
</evidence>
<dbReference type="PATRIC" id="fig|76731.3.peg.4891"/>